<feature type="region of interest" description="Disordered" evidence="1">
    <location>
        <begin position="1"/>
        <end position="57"/>
    </location>
</feature>
<reference evidence="2 3" key="1">
    <citation type="submission" date="2016-07" db="EMBL/GenBank/DDBJ databases">
        <title>Pervasive Adenine N6-methylation of Active Genes in Fungi.</title>
        <authorList>
            <consortium name="DOE Joint Genome Institute"/>
            <person name="Mondo S.J."/>
            <person name="Dannebaum R.O."/>
            <person name="Kuo R.C."/>
            <person name="Labutti K."/>
            <person name="Haridas S."/>
            <person name="Kuo A."/>
            <person name="Salamov A."/>
            <person name="Ahrendt S.R."/>
            <person name="Lipzen A."/>
            <person name="Sullivan W."/>
            <person name="Andreopoulos W.B."/>
            <person name="Clum A."/>
            <person name="Lindquist E."/>
            <person name="Daum C."/>
            <person name="Ramamoorthy G.K."/>
            <person name="Gryganskyi A."/>
            <person name="Culley D."/>
            <person name="Magnuson J.K."/>
            <person name="James T.Y."/>
            <person name="O'Malley M.A."/>
            <person name="Stajich J.E."/>
            <person name="Spatafora J.W."/>
            <person name="Visel A."/>
            <person name="Grigoriev I.V."/>
        </authorList>
    </citation>
    <scope>NUCLEOTIDE SEQUENCE [LARGE SCALE GENOMIC DNA]</scope>
    <source>
        <strain evidence="2 3">62-1032</strain>
    </source>
</reference>
<dbReference type="EMBL" id="MCGR01000008">
    <property type="protein sequence ID" value="ORY88757.1"/>
    <property type="molecule type" value="Genomic_DNA"/>
</dbReference>
<evidence type="ECO:0000256" key="1">
    <source>
        <dbReference type="SAM" id="MobiDB-lite"/>
    </source>
</evidence>
<name>A0A1Y2FXH0_9BASI</name>
<dbReference type="AlphaFoldDB" id="A0A1Y2FXH0"/>
<evidence type="ECO:0000313" key="3">
    <source>
        <dbReference type="Proteomes" id="UP000193467"/>
    </source>
</evidence>
<feature type="compositionally biased region" description="Polar residues" evidence="1">
    <location>
        <begin position="1"/>
        <end position="10"/>
    </location>
</feature>
<evidence type="ECO:0000313" key="2">
    <source>
        <dbReference type="EMBL" id="ORY88757.1"/>
    </source>
</evidence>
<organism evidence="2 3">
    <name type="scientific">Leucosporidium creatinivorum</name>
    <dbReference type="NCBI Taxonomy" id="106004"/>
    <lineage>
        <taxon>Eukaryota</taxon>
        <taxon>Fungi</taxon>
        <taxon>Dikarya</taxon>
        <taxon>Basidiomycota</taxon>
        <taxon>Pucciniomycotina</taxon>
        <taxon>Microbotryomycetes</taxon>
        <taxon>Leucosporidiales</taxon>
        <taxon>Leucosporidium</taxon>
    </lineage>
</organism>
<proteinExistence type="predicted"/>
<accession>A0A1Y2FXH0</accession>
<feature type="compositionally biased region" description="Basic and acidic residues" evidence="1">
    <location>
        <begin position="31"/>
        <end position="46"/>
    </location>
</feature>
<protein>
    <submittedName>
        <fullName evidence="2">Uncharacterized protein</fullName>
    </submittedName>
</protein>
<gene>
    <name evidence="2" type="ORF">BCR35DRAFT_329665</name>
</gene>
<sequence>MAPPQGSSKHGSQDSSQMSDDSGVQALIAARTKEAKSAKAAHEKAKQTLQRAQQTTAEYEKKVSAVLEEHTTRVQKKIKEHQTLEKKLLEEMEAVRIEVLGLIARNGEILDKFFTTATRDTEKILKDYNANSERIEWMAKEEENSIKDAIDHLWDVSDEDQEGGKGTEGA</sequence>
<comment type="caution">
    <text evidence="2">The sequence shown here is derived from an EMBL/GenBank/DDBJ whole genome shotgun (WGS) entry which is preliminary data.</text>
</comment>
<feature type="compositionally biased region" description="Low complexity" evidence="1">
    <location>
        <begin position="13"/>
        <end position="22"/>
    </location>
</feature>
<dbReference type="InParanoid" id="A0A1Y2FXH0"/>
<feature type="compositionally biased region" description="Polar residues" evidence="1">
    <location>
        <begin position="47"/>
        <end position="57"/>
    </location>
</feature>
<keyword evidence="3" id="KW-1185">Reference proteome</keyword>
<dbReference type="Proteomes" id="UP000193467">
    <property type="component" value="Unassembled WGS sequence"/>
</dbReference>